<reference evidence="2" key="1">
    <citation type="journal article" date="2015" name="Nature">
        <title>Complex archaea that bridge the gap between prokaryotes and eukaryotes.</title>
        <authorList>
            <person name="Spang A."/>
            <person name="Saw J.H."/>
            <person name="Jorgensen S.L."/>
            <person name="Zaremba-Niedzwiedzka K."/>
            <person name="Martijn J."/>
            <person name="Lind A.E."/>
            <person name="van Eijk R."/>
            <person name="Schleper C."/>
            <person name="Guy L."/>
            <person name="Ettema T.J."/>
        </authorList>
    </citation>
    <scope>NUCLEOTIDE SEQUENCE</scope>
</reference>
<keyword evidence="1" id="KW-0812">Transmembrane</keyword>
<feature type="transmembrane region" description="Helical" evidence="1">
    <location>
        <begin position="113"/>
        <end position="133"/>
    </location>
</feature>
<sequence>MYPKDAITVSAELVGVTEQVFEATTDPKTILGVTMQQSGSQSDTTLICGTAEVAKNYNKDLTFVPLNYRCFDTLKVEKNGAGDNAFIILTYVPYDMTVATTLPFYINGFSYDGIFTGFVLFLMFMVMFFGGLWNRIDGVKKKKPSYNTYLGNNSEEGKIIKHD</sequence>
<evidence type="ECO:0000256" key="1">
    <source>
        <dbReference type="SAM" id="Phobius"/>
    </source>
</evidence>
<protein>
    <submittedName>
        <fullName evidence="2">Uncharacterized protein</fullName>
    </submittedName>
</protein>
<dbReference type="AlphaFoldDB" id="A0A0F9KRQ9"/>
<proteinExistence type="predicted"/>
<feature type="transmembrane region" description="Helical" evidence="1">
    <location>
        <begin position="85"/>
        <end position="107"/>
    </location>
</feature>
<comment type="caution">
    <text evidence="2">The sequence shown here is derived from an EMBL/GenBank/DDBJ whole genome shotgun (WGS) entry which is preliminary data.</text>
</comment>
<dbReference type="EMBL" id="LAZR01008633">
    <property type="protein sequence ID" value="KKM77506.1"/>
    <property type="molecule type" value="Genomic_DNA"/>
</dbReference>
<gene>
    <name evidence="2" type="ORF">LCGC14_1369360</name>
</gene>
<keyword evidence="1" id="KW-0472">Membrane</keyword>
<accession>A0A0F9KRQ9</accession>
<organism evidence="2">
    <name type="scientific">marine sediment metagenome</name>
    <dbReference type="NCBI Taxonomy" id="412755"/>
    <lineage>
        <taxon>unclassified sequences</taxon>
        <taxon>metagenomes</taxon>
        <taxon>ecological metagenomes</taxon>
    </lineage>
</organism>
<evidence type="ECO:0000313" key="2">
    <source>
        <dbReference type="EMBL" id="KKM77506.1"/>
    </source>
</evidence>
<keyword evidence="1" id="KW-1133">Transmembrane helix</keyword>
<name>A0A0F9KRQ9_9ZZZZ</name>